<dbReference type="PIRSF" id="PIRSF001529">
    <property type="entry name" value="Ser-tRNA-synth_IIa"/>
    <property type="match status" value="1"/>
</dbReference>
<proteinExistence type="inferred from homology"/>
<evidence type="ECO:0000256" key="13">
    <source>
        <dbReference type="SAM" id="Coils"/>
    </source>
</evidence>
<name>A0ABT7L4W9_9BACI</name>
<dbReference type="Gene3D" id="1.10.287.40">
    <property type="entry name" value="Serine-tRNA synthetase, tRNA binding domain"/>
    <property type="match status" value="1"/>
</dbReference>
<evidence type="ECO:0000256" key="7">
    <source>
        <dbReference type="ARBA" id="ARBA00022840"/>
    </source>
</evidence>
<keyword evidence="4 12" id="KW-0963">Cytoplasm</keyword>
<keyword evidence="16" id="KW-1185">Reference proteome</keyword>
<comment type="subunit">
    <text evidence="12">Homodimer. The tRNA molecule binds across the dimer.</text>
</comment>
<dbReference type="InterPro" id="IPR002314">
    <property type="entry name" value="aa-tRNA-synt_IIb"/>
</dbReference>
<dbReference type="CDD" id="cd00770">
    <property type="entry name" value="SerRS_core"/>
    <property type="match status" value="1"/>
</dbReference>
<feature type="binding site" evidence="12">
    <location>
        <begin position="231"/>
        <end position="233"/>
    </location>
    <ligand>
        <name>L-serine</name>
        <dbReference type="ChEBI" id="CHEBI:33384"/>
    </ligand>
</feature>
<dbReference type="InterPro" id="IPR033729">
    <property type="entry name" value="SerRS_core"/>
</dbReference>
<keyword evidence="8 12" id="KW-0648">Protein biosynthesis</keyword>
<comment type="catalytic activity">
    <reaction evidence="11 12">
        <text>tRNA(Ser) + L-serine + ATP = L-seryl-tRNA(Ser) + AMP + diphosphate + H(+)</text>
        <dbReference type="Rhea" id="RHEA:12292"/>
        <dbReference type="Rhea" id="RHEA-COMP:9669"/>
        <dbReference type="Rhea" id="RHEA-COMP:9703"/>
        <dbReference type="ChEBI" id="CHEBI:15378"/>
        <dbReference type="ChEBI" id="CHEBI:30616"/>
        <dbReference type="ChEBI" id="CHEBI:33019"/>
        <dbReference type="ChEBI" id="CHEBI:33384"/>
        <dbReference type="ChEBI" id="CHEBI:78442"/>
        <dbReference type="ChEBI" id="CHEBI:78533"/>
        <dbReference type="ChEBI" id="CHEBI:456215"/>
        <dbReference type="EC" id="6.1.1.11"/>
    </reaction>
</comment>
<evidence type="ECO:0000256" key="8">
    <source>
        <dbReference type="ARBA" id="ARBA00022917"/>
    </source>
</evidence>
<evidence type="ECO:0000256" key="11">
    <source>
        <dbReference type="ARBA" id="ARBA00048823"/>
    </source>
</evidence>
<dbReference type="Gene3D" id="3.30.930.10">
    <property type="entry name" value="Bira Bifunctional Protein, Domain 2"/>
    <property type="match status" value="1"/>
</dbReference>
<comment type="caution">
    <text evidence="12">Lacks conserved residue(s) required for the propagation of feature annotation.</text>
</comment>
<gene>
    <name evidence="12 15" type="primary">serS</name>
    <name evidence="15" type="ORF">QQS35_10670</name>
</gene>
<evidence type="ECO:0000313" key="15">
    <source>
        <dbReference type="EMBL" id="MDL4840912.1"/>
    </source>
</evidence>
<dbReference type="RefSeq" id="WP_285932067.1">
    <property type="nucleotide sequence ID" value="NZ_JASTZU010000036.1"/>
</dbReference>
<dbReference type="InterPro" id="IPR045864">
    <property type="entry name" value="aa-tRNA-synth_II/BPL/LPL"/>
</dbReference>
<dbReference type="Pfam" id="PF02403">
    <property type="entry name" value="Seryl_tRNA_N"/>
    <property type="match status" value="1"/>
</dbReference>
<evidence type="ECO:0000259" key="14">
    <source>
        <dbReference type="PROSITE" id="PS50862"/>
    </source>
</evidence>
<dbReference type="InterPro" id="IPR042103">
    <property type="entry name" value="SerRS_1_N_sf"/>
</dbReference>
<comment type="caution">
    <text evidence="15">The sequence shown here is derived from an EMBL/GenBank/DDBJ whole genome shotgun (WGS) entry which is preliminary data.</text>
</comment>
<accession>A0ABT7L4W9</accession>
<dbReference type="Pfam" id="PF00587">
    <property type="entry name" value="tRNA-synt_2b"/>
    <property type="match status" value="1"/>
</dbReference>
<keyword evidence="5 12" id="KW-0436">Ligase</keyword>
<dbReference type="Proteomes" id="UP001235343">
    <property type="component" value="Unassembled WGS sequence"/>
</dbReference>
<dbReference type="GO" id="GO:0004828">
    <property type="term" value="F:serine-tRNA ligase activity"/>
    <property type="evidence" value="ECO:0007669"/>
    <property type="project" value="UniProtKB-EC"/>
</dbReference>
<dbReference type="HAMAP" id="MF_00176">
    <property type="entry name" value="Ser_tRNA_synth_type1"/>
    <property type="match status" value="1"/>
</dbReference>
<dbReference type="InterPro" id="IPR006195">
    <property type="entry name" value="aa-tRNA-synth_II"/>
</dbReference>
<keyword evidence="7 12" id="KW-0067">ATP-binding</keyword>
<comment type="pathway">
    <text evidence="2 12">Aminoacyl-tRNA biosynthesis; selenocysteinyl-tRNA(Sec) biosynthesis; L-seryl-tRNA(Sec) from L-serine and tRNA(Sec): step 1/1.</text>
</comment>
<dbReference type="NCBIfam" id="TIGR00414">
    <property type="entry name" value="serS"/>
    <property type="match status" value="1"/>
</dbReference>
<evidence type="ECO:0000256" key="1">
    <source>
        <dbReference type="ARBA" id="ARBA00004496"/>
    </source>
</evidence>
<protein>
    <recommendedName>
        <fullName evidence="12">Serine--tRNA ligase</fullName>
        <ecNumber evidence="12">6.1.1.11</ecNumber>
    </recommendedName>
    <alternativeName>
        <fullName evidence="12">Seryl-tRNA synthetase</fullName>
        <shortName evidence="12">SerRS</shortName>
    </alternativeName>
    <alternativeName>
        <fullName evidence="12">Seryl-tRNA(Ser/Sec) synthetase</fullName>
    </alternativeName>
</protein>
<comment type="function">
    <text evidence="12">Catalyzes the attachment of serine to tRNA(Ser). Is also able to aminoacylate tRNA(Sec) with serine, to form the misacylated tRNA L-seryl-tRNA(Sec), which will be further converted into selenocysteinyl-tRNA(Sec).</text>
</comment>
<dbReference type="InterPro" id="IPR002317">
    <property type="entry name" value="Ser-tRNA-ligase_type_1"/>
</dbReference>
<evidence type="ECO:0000256" key="3">
    <source>
        <dbReference type="ARBA" id="ARBA00010728"/>
    </source>
</evidence>
<evidence type="ECO:0000256" key="5">
    <source>
        <dbReference type="ARBA" id="ARBA00022598"/>
    </source>
</evidence>
<dbReference type="InterPro" id="IPR015866">
    <property type="entry name" value="Ser-tRNA-synth_1_N"/>
</dbReference>
<dbReference type="PRINTS" id="PR00981">
    <property type="entry name" value="TRNASYNTHSER"/>
</dbReference>
<comment type="subcellular location">
    <subcellularLocation>
        <location evidence="1 12">Cytoplasm</location>
    </subcellularLocation>
</comment>
<comment type="catalytic activity">
    <reaction evidence="10 12">
        <text>tRNA(Sec) + L-serine + ATP = L-seryl-tRNA(Sec) + AMP + diphosphate + H(+)</text>
        <dbReference type="Rhea" id="RHEA:42580"/>
        <dbReference type="Rhea" id="RHEA-COMP:9742"/>
        <dbReference type="Rhea" id="RHEA-COMP:10128"/>
        <dbReference type="ChEBI" id="CHEBI:15378"/>
        <dbReference type="ChEBI" id="CHEBI:30616"/>
        <dbReference type="ChEBI" id="CHEBI:33019"/>
        <dbReference type="ChEBI" id="CHEBI:33384"/>
        <dbReference type="ChEBI" id="CHEBI:78442"/>
        <dbReference type="ChEBI" id="CHEBI:78533"/>
        <dbReference type="ChEBI" id="CHEBI:456215"/>
        <dbReference type="EC" id="6.1.1.11"/>
    </reaction>
</comment>
<organism evidence="15 16">
    <name type="scientific">Aquibacillus rhizosphaerae</name>
    <dbReference type="NCBI Taxonomy" id="3051431"/>
    <lineage>
        <taxon>Bacteria</taxon>
        <taxon>Bacillati</taxon>
        <taxon>Bacillota</taxon>
        <taxon>Bacilli</taxon>
        <taxon>Bacillales</taxon>
        <taxon>Bacillaceae</taxon>
        <taxon>Aquibacillus</taxon>
    </lineage>
</organism>
<feature type="binding site" evidence="12">
    <location>
        <begin position="262"/>
        <end position="264"/>
    </location>
    <ligand>
        <name>ATP</name>
        <dbReference type="ChEBI" id="CHEBI:30616"/>
    </ligand>
</feature>
<evidence type="ECO:0000256" key="9">
    <source>
        <dbReference type="ARBA" id="ARBA00023146"/>
    </source>
</evidence>
<keyword evidence="6 12" id="KW-0547">Nucleotide-binding</keyword>
<keyword evidence="9 12" id="KW-0030">Aminoacyl-tRNA synthetase</keyword>
<evidence type="ECO:0000256" key="10">
    <source>
        <dbReference type="ARBA" id="ARBA00047929"/>
    </source>
</evidence>
<feature type="domain" description="Aminoacyl-transfer RNA synthetases class-II family profile" evidence="14">
    <location>
        <begin position="172"/>
        <end position="410"/>
    </location>
</feature>
<evidence type="ECO:0000256" key="2">
    <source>
        <dbReference type="ARBA" id="ARBA00005045"/>
    </source>
</evidence>
<dbReference type="InterPro" id="IPR010978">
    <property type="entry name" value="tRNA-bd_arm"/>
</dbReference>
<keyword evidence="13" id="KW-0175">Coiled coil</keyword>
<comment type="domain">
    <text evidence="12">Consists of two distinct domains, a catalytic core and a N-terminal extension that is involved in tRNA binding.</text>
</comment>
<dbReference type="SUPFAM" id="SSF46589">
    <property type="entry name" value="tRNA-binding arm"/>
    <property type="match status" value="1"/>
</dbReference>
<comment type="similarity">
    <text evidence="3 12">Belongs to the class-II aminoacyl-tRNA synthetase family. Type-1 seryl-tRNA synthetase subfamily.</text>
</comment>
<evidence type="ECO:0000256" key="6">
    <source>
        <dbReference type="ARBA" id="ARBA00022741"/>
    </source>
</evidence>
<dbReference type="PROSITE" id="PS50862">
    <property type="entry name" value="AA_TRNA_LIGASE_II"/>
    <property type="match status" value="1"/>
</dbReference>
<feature type="binding site" evidence="12">
    <location>
        <position position="285"/>
    </location>
    <ligand>
        <name>L-serine</name>
        <dbReference type="ChEBI" id="CHEBI:33384"/>
    </ligand>
</feature>
<feature type="coiled-coil region" evidence="13">
    <location>
        <begin position="38"/>
        <end position="103"/>
    </location>
</feature>
<feature type="binding site" evidence="12">
    <location>
        <position position="385"/>
    </location>
    <ligand>
        <name>L-serine</name>
        <dbReference type="ChEBI" id="CHEBI:33384"/>
    </ligand>
</feature>
<evidence type="ECO:0000313" key="16">
    <source>
        <dbReference type="Proteomes" id="UP001235343"/>
    </source>
</evidence>
<evidence type="ECO:0000256" key="4">
    <source>
        <dbReference type="ARBA" id="ARBA00022490"/>
    </source>
</evidence>
<feature type="binding site" evidence="12">
    <location>
        <begin position="349"/>
        <end position="352"/>
    </location>
    <ligand>
        <name>ATP</name>
        <dbReference type="ChEBI" id="CHEBI:30616"/>
    </ligand>
</feature>
<sequence length="424" mass="48555">MLDMKLIRSNFDEVKAKLQNRGEDLSDLDKFGDLDVRRRDLIAETEELKAKRNEVSKQISILKKEKKDADDLIIEMRDVGDRVKTIDTELKEVEQQLETLLLSIPNIPHESTPIGDSEDDNLEVKKWGELPSFTYESQAHWDIATKLDILDFERASKVTGSRFVFYKGLGARLERALMSFMMDLHADQHGYVEMLTPYMVNRTSMTGTGQLPKFEEDAFKIQDWDYFLVPTAEVPVTNYYRDDILSGADLPKKFVAFSASFRSEAGSAGRDTRGLIRQHQFNKVELVQFVKPEESYQVLEELTGHAEKVLQLLELPYRVMSMCTGDLGFTAAKKYDIEVWMPSNDTYREISSCSNFEDFQARRAGIRFRREDKGKPEFVHTLNGSGLAIGRTVAAIIENYQQEDGSVIIPEVLRAYMGNKQVIK</sequence>
<dbReference type="PANTHER" id="PTHR43697:SF1">
    <property type="entry name" value="SERINE--TRNA LIGASE"/>
    <property type="match status" value="1"/>
</dbReference>
<dbReference type="SUPFAM" id="SSF55681">
    <property type="entry name" value="Class II aaRS and biotin synthetases"/>
    <property type="match status" value="1"/>
</dbReference>
<dbReference type="EC" id="6.1.1.11" evidence="12"/>
<reference evidence="15 16" key="1">
    <citation type="submission" date="2023-06" db="EMBL/GenBank/DDBJ databases">
        <title>Aquibacillus rhizosphaerae LR5S19.</title>
        <authorList>
            <person name="Sun J.-Q."/>
        </authorList>
    </citation>
    <scope>NUCLEOTIDE SEQUENCE [LARGE SCALE GENOMIC DNA]</scope>
    <source>
        <strain evidence="15 16">LR5S19</strain>
    </source>
</reference>
<dbReference type="EMBL" id="JASTZU010000036">
    <property type="protein sequence ID" value="MDL4840912.1"/>
    <property type="molecule type" value="Genomic_DNA"/>
</dbReference>
<evidence type="ECO:0000256" key="12">
    <source>
        <dbReference type="HAMAP-Rule" id="MF_00176"/>
    </source>
</evidence>
<dbReference type="PANTHER" id="PTHR43697">
    <property type="entry name" value="SERYL-TRNA SYNTHETASE"/>
    <property type="match status" value="1"/>
</dbReference>